<evidence type="ECO:0000256" key="1">
    <source>
        <dbReference type="SAM" id="Phobius"/>
    </source>
</evidence>
<proteinExistence type="predicted"/>
<dbReference type="AlphaFoldDB" id="A0A173R5H2"/>
<accession>A0A173R5H2</accession>
<sequence>MKQNKKTVMIIGCIITICTFIAAVLIGWNHMVKITKGPKNEKEIGYYQWNHDQMDSFLDITTFTYHGDRYETADGGGDGAMSFGYLEASMKGRKPAFWLKETMNQTDKKIVKTISWWKAAAEPVYALSSNSGCDMVFLDPSDKAMMQTVFWKVKDRQKLEAYYTNFDNYNFKLTESKTNERKTISSKEAKQYARLQQIRKDAQNVKKQYTIYGESKDHIAYVEFDIMTVGGKQYLGKDEEW</sequence>
<protein>
    <submittedName>
        <fullName evidence="2">Uncharacterized protein</fullName>
    </submittedName>
</protein>
<dbReference type="EMBL" id="CYXT01000001">
    <property type="protein sequence ID" value="CUM72688.1"/>
    <property type="molecule type" value="Genomic_DNA"/>
</dbReference>
<dbReference type="RefSeq" id="WP_008392201.1">
    <property type="nucleotide sequence ID" value="NZ_BAABYN010000001.1"/>
</dbReference>
<keyword evidence="1" id="KW-0812">Transmembrane</keyword>
<keyword evidence="1" id="KW-1133">Transmembrane helix</keyword>
<organism evidence="2 3">
    <name type="scientific">Anaerostipes hadrus</name>
    <dbReference type="NCBI Taxonomy" id="649756"/>
    <lineage>
        <taxon>Bacteria</taxon>
        <taxon>Bacillati</taxon>
        <taxon>Bacillota</taxon>
        <taxon>Clostridia</taxon>
        <taxon>Lachnospirales</taxon>
        <taxon>Lachnospiraceae</taxon>
        <taxon>Anaerostipes</taxon>
    </lineage>
</organism>
<reference evidence="2 3" key="1">
    <citation type="submission" date="2015-09" db="EMBL/GenBank/DDBJ databases">
        <authorList>
            <consortium name="Pathogen Informatics"/>
        </authorList>
    </citation>
    <scope>NUCLEOTIDE SEQUENCE [LARGE SCALE GENOMIC DNA]</scope>
    <source>
        <strain evidence="2 3">2789STDY5608868</strain>
    </source>
</reference>
<gene>
    <name evidence="2" type="ORF">ERS852425_00255</name>
</gene>
<feature type="transmembrane region" description="Helical" evidence="1">
    <location>
        <begin position="7"/>
        <end position="28"/>
    </location>
</feature>
<keyword evidence="1" id="KW-0472">Membrane</keyword>
<evidence type="ECO:0000313" key="3">
    <source>
        <dbReference type="Proteomes" id="UP000095598"/>
    </source>
</evidence>
<evidence type="ECO:0000313" key="2">
    <source>
        <dbReference type="EMBL" id="CUM72688.1"/>
    </source>
</evidence>
<dbReference type="Proteomes" id="UP000095598">
    <property type="component" value="Unassembled WGS sequence"/>
</dbReference>
<name>A0A173R5H2_ANAHA</name>